<organism evidence="1 2">
    <name type="scientific">Cyanobacterium aponinum 0216</name>
    <dbReference type="NCBI Taxonomy" id="2676140"/>
    <lineage>
        <taxon>Bacteria</taxon>
        <taxon>Bacillati</taxon>
        <taxon>Cyanobacteriota</taxon>
        <taxon>Cyanophyceae</taxon>
        <taxon>Oscillatoriophycideae</taxon>
        <taxon>Chroococcales</taxon>
        <taxon>Geminocystaceae</taxon>
        <taxon>Cyanobacterium</taxon>
    </lineage>
</organism>
<name>A0A844GME4_9CHRO</name>
<evidence type="ECO:0000313" key="1">
    <source>
        <dbReference type="EMBL" id="MTF37657.1"/>
    </source>
</evidence>
<sequence>MLLGKFDTIGEKTINKIAEMAFKSQIKSAKYLSVQVKTNPQQLAKGILESLDIDGNGLMMRENLPLEKMRITLNDIAVSPFKALMGNVELTQPSRGKARIILNETDIETILNVDNLNSKLGQYPTASKVFFKRVDFRILSDGRIAIKAKLKEQNSNKLESICLIIKPRICQHKKGIILDEFACTQGESWSATVVKILLAEVGKVLNLENLLIDGIYLQVDKISISEGKLNLFANAGITHLPKSKK</sequence>
<dbReference type="RefSeq" id="WP_015218149.1">
    <property type="nucleotide sequence ID" value="NZ_WMIA01000001.1"/>
</dbReference>
<dbReference type="EMBL" id="WMIA01000001">
    <property type="protein sequence ID" value="MTF37657.1"/>
    <property type="molecule type" value="Genomic_DNA"/>
</dbReference>
<dbReference type="AlphaFoldDB" id="A0A844GME4"/>
<accession>A0A844GME4</accession>
<gene>
    <name evidence="1" type="ORF">GGC33_01750</name>
</gene>
<proteinExistence type="predicted"/>
<dbReference type="Pfam" id="PF11209">
    <property type="entry name" value="LmeA"/>
    <property type="match status" value="1"/>
</dbReference>
<evidence type="ECO:0000313" key="2">
    <source>
        <dbReference type="Proteomes" id="UP000437131"/>
    </source>
</evidence>
<protein>
    <submittedName>
        <fullName evidence="1">DUF2993 domain-containing protein</fullName>
    </submittedName>
</protein>
<comment type="caution">
    <text evidence="1">The sequence shown here is derived from an EMBL/GenBank/DDBJ whole genome shotgun (WGS) entry which is preliminary data.</text>
</comment>
<dbReference type="InterPro" id="IPR021373">
    <property type="entry name" value="DUF2993"/>
</dbReference>
<dbReference type="Proteomes" id="UP000437131">
    <property type="component" value="Unassembled WGS sequence"/>
</dbReference>
<reference evidence="1 2" key="1">
    <citation type="submission" date="2019-11" db="EMBL/GenBank/DDBJ databases">
        <title>Isolation of a new High Light Tolerant Cyanobacteria.</title>
        <authorList>
            <person name="Dobson Z."/>
            <person name="Vaughn N."/>
            <person name="Vaughn M."/>
            <person name="Fromme P."/>
            <person name="Mazor Y."/>
        </authorList>
    </citation>
    <scope>NUCLEOTIDE SEQUENCE [LARGE SCALE GENOMIC DNA]</scope>
    <source>
        <strain evidence="1 2">0216</strain>
    </source>
</reference>